<accession>A0A2S0MVW6</accession>
<keyword evidence="1" id="KW-0812">Transmembrane</keyword>
<keyword evidence="3" id="KW-1185">Reference proteome</keyword>
<sequence length="184" mass="19985">MQGATARCHRCGTVLFAPRNGAMTQILMLSLTALILMFAAIFFPFLEIDSHGLHSRSSIFDAVLAFDHGPLLPLSVAVAGLIVLLPLARLAAAIYVMGPMAISYRPLPHADLALRFFDAARPWAMAEIFIVGVTVAMVKIAGLAHVTLGPAFWAFAGLVLLIVLKDNLMCRMTIWKTLSERSRP</sequence>
<reference evidence="3" key="1">
    <citation type="submission" date="2018-03" db="EMBL/GenBank/DDBJ databases">
        <title>Genomic analysis of the strain SH-1 isolated from shrimp intestine.</title>
        <authorList>
            <person name="Kim Y.-S."/>
            <person name="Kim S.-E."/>
            <person name="Kim K.-H."/>
        </authorList>
    </citation>
    <scope>NUCLEOTIDE SEQUENCE [LARGE SCALE GENOMIC DNA]</scope>
    <source>
        <strain evidence="3">SH-1</strain>
    </source>
</reference>
<dbReference type="Pfam" id="PF04403">
    <property type="entry name" value="PqiA"/>
    <property type="match status" value="1"/>
</dbReference>
<dbReference type="KEGG" id="thas:C6Y53_16945"/>
<organism evidence="2 3">
    <name type="scientific">Pukyongiella litopenaei</name>
    <dbReference type="NCBI Taxonomy" id="2605946"/>
    <lineage>
        <taxon>Bacteria</taxon>
        <taxon>Pseudomonadati</taxon>
        <taxon>Pseudomonadota</taxon>
        <taxon>Alphaproteobacteria</taxon>
        <taxon>Rhodobacterales</taxon>
        <taxon>Paracoccaceae</taxon>
        <taxon>Pukyongiella</taxon>
    </lineage>
</organism>
<dbReference type="AlphaFoldDB" id="A0A2S0MVW6"/>
<feature type="transmembrane region" description="Helical" evidence="1">
    <location>
        <begin position="144"/>
        <end position="164"/>
    </location>
</feature>
<dbReference type="InterPro" id="IPR007498">
    <property type="entry name" value="PqiA-like"/>
</dbReference>
<gene>
    <name evidence="2" type="ORF">C6Y53_16945</name>
</gene>
<feature type="transmembrane region" description="Helical" evidence="1">
    <location>
        <begin position="26"/>
        <end position="46"/>
    </location>
</feature>
<keyword evidence="1" id="KW-0472">Membrane</keyword>
<evidence type="ECO:0000313" key="3">
    <source>
        <dbReference type="Proteomes" id="UP000237655"/>
    </source>
</evidence>
<evidence type="ECO:0000313" key="2">
    <source>
        <dbReference type="EMBL" id="AVO39861.1"/>
    </source>
</evidence>
<feature type="transmembrane region" description="Helical" evidence="1">
    <location>
        <begin position="74"/>
        <end position="98"/>
    </location>
</feature>
<proteinExistence type="predicted"/>
<name>A0A2S0MVW6_9RHOB</name>
<dbReference type="EMBL" id="CP027665">
    <property type="protein sequence ID" value="AVO39861.1"/>
    <property type="molecule type" value="Genomic_DNA"/>
</dbReference>
<protein>
    <submittedName>
        <fullName evidence="2">Paraquat-inducible protein A</fullName>
    </submittedName>
</protein>
<keyword evidence="1" id="KW-1133">Transmembrane helix</keyword>
<evidence type="ECO:0000256" key="1">
    <source>
        <dbReference type="SAM" id="Phobius"/>
    </source>
</evidence>
<feature type="transmembrane region" description="Helical" evidence="1">
    <location>
        <begin position="119"/>
        <end position="138"/>
    </location>
</feature>
<dbReference type="Proteomes" id="UP000237655">
    <property type="component" value="Chromosome"/>
</dbReference>